<feature type="domain" description="C2H2-type" evidence="1">
    <location>
        <begin position="676"/>
        <end position="701"/>
    </location>
</feature>
<feature type="domain" description="C2H2-type" evidence="1">
    <location>
        <begin position="618"/>
        <end position="652"/>
    </location>
</feature>
<gene>
    <name evidence="2" type="ORF">Tdes44962_MAKER03026</name>
</gene>
<dbReference type="PANTHER" id="PTHR37535:SF3">
    <property type="entry name" value="FLUG DOMAIN-CONTAINING PROTEIN"/>
    <property type="match status" value="1"/>
</dbReference>
<proteinExistence type="predicted"/>
<reference evidence="2 3" key="2">
    <citation type="journal article" date="2021" name="Curr. Genet.">
        <title>Genetic response to nitrogen starvation in the aggressive Eucalyptus foliar pathogen Teratosphaeria destructans.</title>
        <authorList>
            <person name="Havenga M."/>
            <person name="Wingfield B.D."/>
            <person name="Wingfield M.J."/>
            <person name="Dreyer L.L."/>
            <person name="Roets F."/>
            <person name="Aylward J."/>
        </authorList>
    </citation>
    <scope>NUCLEOTIDE SEQUENCE [LARGE SCALE GENOMIC DNA]</scope>
    <source>
        <strain evidence="2">CMW44962</strain>
    </source>
</reference>
<reference evidence="2 3" key="1">
    <citation type="journal article" date="2018" name="IMA Fungus">
        <title>IMA Genome-F 10: Nine draft genome sequences of Claviceps purpurea s.lat., including C. arundinis, C. humidiphila, and C. cf. spartinae, pseudomolecules for the pitch canker pathogen Fusarium circinatum, draft genome of Davidsoniella eucalypti, Grosmannia galeiformis, Quambalaria eucalypti, and Teratosphaeria destructans.</title>
        <authorList>
            <person name="Wingfield B.D."/>
            <person name="Liu M."/>
            <person name="Nguyen H.D."/>
            <person name="Lane F.A."/>
            <person name="Morgan S.W."/>
            <person name="De Vos L."/>
            <person name="Wilken P.M."/>
            <person name="Duong T.A."/>
            <person name="Aylward J."/>
            <person name="Coetzee M.P."/>
            <person name="Dadej K."/>
            <person name="De Beer Z.W."/>
            <person name="Findlay W."/>
            <person name="Havenga M."/>
            <person name="Kolarik M."/>
            <person name="Menzies J.G."/>
            <person name="Naidoo K."/>
            <person name="Pochopski O."/>
            <person name="Shoukouhi P."/>
            <person name="Santana Q.C."/>
            <person name="Seifert K.A."/>
            <person name="Soal N."/>
            <person name="Steenkamp E.T."/>
            <person name="Tatham C.T."/>
            <person name="van der Nest M.A."/>
            <person name="Wingfield M.J."/>
        </authorList>
    </citation>
    <scope>NUCLEOTIDE SEQUENCE [LARGE SCALE GENOMIC DNA]</scope>
    <source>
        <strain evidence="2">CMW44962</strain>
    </source>
</reference>
<sequence length="757" mass="86707">MAPFASRKQKQARKVIDYRAQLIHSSKKSQYRLGPTSLQNAEKAWKRWTAFCEEHLDKYSLRRLQMWMHWCVNHSKIECLNSVFSTVRHWRMAYRLKLGHQLDPDLVSEMTMYIKQDLRLDFELHERRQQKGTANIDDLMILLNYHWSHDTSTFPTERHRVQLALVLLLLGYTGVRPSAVLEVDRAKPLEDADPGDDPDFLISARDADAKPDLLKYKDIEMYKVRGPGGQHLILMIITFRLMKNQRNKGLPPKFIFHERDDNLAFCVIMHVLSLAFADQAFKSAYMKQPDDLYRFEVDERRGLLSIPLEWREDMLDVPILRHEEPGIDSVRVSASKAWPYGPAKDKAAALGKAVGLKQGLQFYGLRRGAGEAINKHASTAVRNRAMGHSRSEIYDRFYTNQHVAADTMSAFIGTPSADWAIRLGSHMGLTRDPLAGRCVPMPSNDEVAHHEDVREVSNKLLDTKNQLLCTYGSIQKARKLAPNFEDYRVLQKEFRATQQRIRRALHEAKWKEWFANVGTSEIDRQRSGRPIAKQLPATPASLEERQMLIPLLCRNDDVSAVAPGEAEAQRRKALSLMIALCSRRELRLSPNRPKPAAISTTDANHADTIIDEGSFTALQCPWCFNDASLPVDQRTHRFSRLQRLQSHIETLHFRYATATTVTATANPMDLLNGLDHRCPFRSCVSTMPSEEMLKNHLALEHEVHCRAPRRYDFERDLLRTGDDSGFLAQGTEASDLFWLELIEFGEESAVPSLKSLH</sequence>
<dbReference type="SMART" id="SM00355">
    <property type="entry name" value="ZnF_C2H2"/>
    <property type="match status" value="2"/>
</dbReference>
<dbReference type="InterPro" id="IPR021842">
    <property type="entry name" value="DUF3435"/>
</dbReference>
<dbReference type="Pfam" id="PF11917">
    <property type="entry name" value="DUF3435"/>
    <property type="match status" value="1"/>
</dbReference>
<keyword evidence="3" id="KW-1185">Reference proteome</keyword>
<evidence type="ECO:0000313" key="3">
    <source>
        <dbReference type="Proteomes" id="UP001138500"/>
    </source>
</evidence>
<dbReference type="AlphaFoldDB" id="A0A9W7SRE2"/>
<dbReference type="EMBL" id="RIBY02001901">
    <property type="protein sequence ID" value="KAH9827216.1"/>
    <property type="molecule type" value="Genomic_DNA"/>
</dbReference>
<name>A0A9W7SRE2_9PEZI</name>
<organism evidence="2 3">
    <name type="scientific">Teratosphaeria destructans</name>
    <dbReference type="NCBI Taxonomy" id="418781"/>
    <lineage>
        <taxon>Eukaryota</taxon>
        <taxon>Fungi</taxon>
        <taxon>Dikarya</taxon>
        <taxon>Ascomycota</taxon>
        <taxon>Pezizomycotina</taxon>
        <taxon>Dothideomycetes</taxon>
        <taxon>Dothideomycetidae</taxon>
        <taxon>Mycosphaerellales</taxon>
        <taxon>Teratosphaeriaceae</taxon>
        <taxon>Teratosphaeria</taxon>
    </lineage>
</organism>
<dbReference type="InterPro" id="IPR013087">
    <property type="entry name" value="Znf_C2H2_type"/>
</dbReference>
<dbReference type="OrthoDB" id="5426797at2759"/>
<comment type="caution">
    <text evidence="2">The sequence shown here is derived from an EMBL/GenBank/DDBJ whole genome shotgun (WGS) entry which is preliminary data.</text>
</comment>
<evidence type="ECO:0000259" key="1">
    <source>
        <dbReference type="SMART" id="SM00355"/>
    </source>
</evidence>
<protein>
    <recommendedName>
        <fullName evidence="1">C2H2-type domain-containing protein</fullName>
    </recommendedName>
</protein>
<accession>A0A9W7SRE2</accession>
<dbReference type="PANTHER" id="PTHR37535">
    <property type="entry name" value="FLUG DOMAIN PROTEIN"/>
    <property type="match status" value="1"/>
</dbReference>
<evidence type="ECO:0000313" key="2">
    <source>
        <dbReference type="EMBL" id="KAH9827216.1"/>
    </source>
</evidence>
<dbReference type="Proteomes" id="UP001138500">
    <property type="component" value="Unassembled WGS sequence"/>
</dbReference>